<reference evidence="1 2" key="1">
    <citation type="submission" date="2019-03" db="EMBL/GenBank/DDBJ databases">
        <title>Genomic Encyclopedia of Type Strains, Phase IV (KMG-IV): sequencing the most valuable type-strain genomes for metagenomic binning, comparative biology and taxonomic classification.</title>
        <authorList>
            <person name="Goeker M."/>
        </authorList>
    </citation>
    <scope>NUCLEOTIDE SEQUENCE [LARGE SCALE GENOMIC DNA]</scope>
    <source>
        <strain evidence="1 2">DSM 18792</strain>
    </source>
</reference>
<comment type="caution">
    <text evidence="1">The sequence shown here is derived from an EMBL/GenBank/DDBJ whole genome shotgun (WGS) entry which is preliminary data.</text>
</comment>
<dbReference type="EMBL" id="SLUP01000010">
    <property type="protein sequence ID" value="TCL63181.1"/>
    <property type="molecule type" value="Genomic_DNA"/>
</dbReference>
<name>A0A4R1RBL0_9FLAO</name>
<dbReference type="InterPro" id="IPR013783">
    <property type="entry name" value="Ig-like_fold"/>
</dbReference>
<evidence type="ECO:0000313" key="2">
    <source>
        <dbReference type="Proteomes" id="UP000295455"/>
    </source>
</evidence>
<dbReference type="Gene3D" id="2.60.40.10">
    <property type="entry name" value="Immunoglobulins"/>
    <property type="match status" value="1"/>
</dbReference>
<dbReference type="OrthoDB" id="678019at2"/>
<evidence type="ECO:0000313" key="1">
    <source>
        <dbReference type="EMBL" id="TCL63181.1"/>
    </source>
</evidence>
<dbReference type="AlphaFoldDB" id="A0A4R1RBL0"/>
<dbReference type="RefSeq" id="WP_132219232.1">
    <property type="nucleotide sequence ID" value="NZ_OX156936.1"/>
</dbReference>
<keyword evidence="2" id="KW-1185">Reference proteome</keyword>
<sequence>MKNFTLINILVLLAFCFTQTIYSQMVIGKPSLLFGQACASPSFNTYNTKFSFTDTAINSSNQFIIELSDSTGSFTNPTVIYTSEEGAVTVSQATLSFSLPTTTAGEAYKIRIKSTSPAATSSSSDAFAAYYKIQNEPFSINNLISTGSYCAGGSYLLTIDNPGTGSNNSPLQYPSLTYNWYKVNDANQTTSDFVASGNTLSVNTPGTYFVRTNYGTCTSDSYSNTVTISEVNSGSSSSIDSSLGNPYCPSEGATTLSTINGDTYKWFKDGNEITGATSQAYITNESGTYTVTINLGTCTTSASIDLEVSGFTSSINVPETNSLDTGETLVATVTTDAVNPQFQWYFNDTIITSAITDNYEASQSGDYKVIVTQTEDCITSQEFLFSITEPFPDVENIPNLISPNGDNINDTWIIPQEYISGTNTQIAIMNSQGKIVFQTGDYQNNWPEAQISFTSVNPVYYYVITTSNNKTLKGSITVVK</sequence>
<dbReference type="Pfam" id="PF13585">
    <property type="entry name" value="CHU_C"/>
    <property type="match status" value="1"/>
</dbReference>
<protein>
    <submittedName>
        <fullName evidence="1">Gliding motility-associated-like protein</fullName>
    </submittedName>
</protein>
<proteinExistence type="predicted"/>
<dbReference type="Proteomes" id="UP000295455">
    <property type="component" value="Unassembled WGS sequence"/>
</dbReference>
<organism evidence="1 2">
    <name type="scientific">Mariniflexile fucanivorans</name>
    <dbReference type="NCBI Taxonomy" id="264023"/>
    <lineage>
        <taxon>Bacteria</taxon>
        <taxon>Pseudomonadati</taxon>
        <taxon>Bacteroidota</taxon>
        <taxon>Flavobacteriia</taxon>
        <taxon>Flavobacteriales</taxon>
        <taxon>Flavobacteriaceae</taxon>
        <taxon>Mariniflexile</taxon>
    </lineage>
</organism>
<gene>
    <name evidence="1" type="ORF">EV196_110134</name>
</gene>
<accession>A0A4R1RBL0</accession>